<evidence type="ECO:0000259" key="5">
    <source>
        <dbReference type="PROSITE" id="PS51755"/>
    </source>
</evidence>
<evidence type="ECO:0000256" key="1">
    <source>
        <dbReference type="ARBA" id="ARBA00023125"/>
    </source>
</evidence>
<evidence type="ECO:0000256" key="2">
    <source>
        <dbReference type="PROSITE-ProRule" id="PRU00169"/>
    </source>
</evidence>
<dbReference type="PROSITE" id="PS50110">
    <property type="entry name" value="RESPONSE_REGULATORY"/>
    <property type="match status" value="1"/>
</dbReference>
<evidence type="ECO:0000313" key="7">
    <source>
        <dbReference type="Proteomes" id="UP001501710"/>
    </source>
</evidence>
<gene>
    <name evidence="6" type="ORF">GCM10022254_49710</name>
</gene>
<dbReference type="SMART" id="SM00448">
    <property type="entry name" value="REC"/>
    <property type="match status" value="1"/>
</dbReference>
<name>A0ABP8CCB0_9ACTN</name>
<dbReference type="InterPro" id="IPR039420">
    <property type="entry name" value="WalR-like"/>
</dbReference>
<dbReference type="Pfam" id="PF00486">
    <property type="entry name" value="Trans_reg_C"/>
    <property type="match status" value="1"/>
</dbReference>
<dbReference type="PANTHER" id="PTHR48111:SF36">
    <property type="entry name" value="TRANSCRIPTIONAL REGULATORY PROTEIN CUTR"/>
    <property type="match status" value="1"/>
</dbReference>
<dbReference type="PROSITE" id="PS51755">
    <property type="entry name" value="OMPR_PHOB"/>
    <property type="match status" value="1"/>
</dbReference>
<keyword evidence="7" id="KW-1185">Reference proteome</keyword>
<evidence type="ECO:0000313" key="6">
    <source>
        <dbReference type="EMBL" id="GAA4237495.1"/>
    </source>
</evidence>
<dbReference type="Gene3D" id="6.10.250.690">
    <property type="match status" value="1"/>
</dbReference>
<dbReference type="InterPro" id="IPR011006">
    <property type="entry name" value="CheY-like_superfamily"/>
</dbReference>
<dbReference type="Proteomes" id="UP001501710">
    <property type="component" value="Unassembled WGS sequence"/>
</dbReference>
<keyword evidence="1 3" id="KW-0238">DNA-binding</keyword>
<feature type="modified residue" description="4-aspartylphosphate" evidence="2">
    <location>
        <position position="60"/>
    </location>
</feature>
<protein>
    <submittedName>
        <fullName evidence="6">Response regulator transcription factor</fullName>
    </submittedName>
</protein>
<dbReference type="InterPro" id="IPR001867">
    <property type="entry name" value="OmpR/PhoB-type_DNA-bd"/>
</dbReference>
<dbReference type="Pfam" id="PF00072">
    <property type="entry name" value="Response_reg"/>
    <property type="match status" value="1"/>
</dbReference>
<dbReference type="InterPro" id="IPR036388">
    <property type="entry name" value="WH-like_DNA-bd_sf"/>
</dbReference>
<sequence>MPPAMEGDPVRVLVVEDERVLADAIATGLRREALAVDVAYDGAGALERAGINDYDVIVLDRDLPRVHGDDVCKQLVSQRYPARIIMLTAAGELDDRVEGLSIGADDYLAKPFAFAELIARVRALGRRAAAPLPPVLERAGITLDPSRREVARDGRPVELTRKEFAVLEVLLSGDGAVVSSEQLLEKAWDEHIDPFTNVVRVTMMTLRKKLGDPPVIETVPGVGYRL</sequence>
<keyword evidence="2" id="KW-0597">Phosphoprotein</keyword>
<comment type="caution">
    <text evidence="6">The sequence shown here is derived from an EMBL/GenBank/DDBJ whole genome shotgun (WGS) entry which is preliminary data.</text>
</comment>
<accession>A0ABP8CCB0</accession>
<organism evidence="6 7">
    <name type="scientific">Actinomadura meridiana</name>
    <dbReference type="NCBI Taxonomy" id="559626"/>
    <lineage>
        <taxon>Bacteria</taxon>
        <taxon>Bacillati</taxon>
        <taxon>Actinomycetota</taxon>
        <taxon>Actinomycetes</taxon>
        <taxon>Streptosporangiales</taxon>
        <taxon>Thermomonosporaceae</taxon>
        <taxon>Actinomadura</taxon>
    </lineage>
</organism>
<feature type="DNA-binding region" description="OmpR/PhoB-type" evidence="3">
    <location>
        <begin position="133"/>
        <end position="226"/>
    </location>
</feature>
<dbReference type="Gene3D" id="1.10.10.10">
    <property type="entry name" value="Winged helix-like DNA-binding domain superfamily/Winged helix DNA-binding domain"/>
    <property type="match status" value="1"/>
</dbReference>
<dbReference type="SUPFAM" id="SSF52172">
    <property type="entry name" value="CheY-like"/>
    <property type="match status" value="1"/>
</dbReference>
<feature type="domain" description="Response regulatory" evidence="4">
    <location>
        <begin position="11"/>
        <end position="125"/>
    </location>
</feature>
<dbReference type="EMBL" id="BAABAS010000018">
    <property type="protein sequence ID" value="GAA4237495.1"/>
    <property type="molecule type" value="Genomic_DNA"/>
</dbReference>
<dbReference type="InterPro" id="IPR001789">
    <property type="entry name" value="Sig_transdc_resp-reg_receiver"/>
</dbReference>
<feature type="domain" description="OmpR/PhoB-type" evidence="5">
    <location>
        <begin position="133"/>
        <end position="226"/>
    </location>
</feature>
<dbReference type="Gene3D" id="3.40.50.2300">
    <property type="match status" value="1"/>
</dbReference>
<dbReference type="SMART" id="SM00862">
    <property type="entry name" value="Trans_reg_C"/>
    <property type="match status" value="1"/>
</dbReference>
<dbReference type="PANTHER" id="PTHR48111">
    <property type="entry name" value="REGULATOR OF RPOS"/>
    <property type="match status" value="1"/>
</dbReference>
<evidence type="ECO:0000256" key="3">
    <source>
        <dbReference type="PROSITE-ProRule" id="PRU01091"/>
    </source>
</evidence>
<dbReference type="CDD" id="cd00383">
    <property type="entry name" value="trans_reg_C"/>
    <property type="match status" value="1"/>
</dbReference>
<proteinExistence type="predicted"/>
<evidence type="ECO:0000259" key="4">
    <source>
        <dbReference type="PROSITE" id="PS50110"/>
    </source>
</evidence>
<reference evidence="7" key="1">
    <citation type="journal article" date="2019" name="Int. J. Syst. Evol. Microbiol.">
        <title>The Global Catalogue of Microorganisms (GCM) 10K type strain sequencing project: providing services to taxonomists for standard genome sequencing and annotation.</title>
        <authorList>
            <consortium name="The Broad Institute Genomics Platform"/>
            <consortium name="The Broad Institute Genome Sequencing Center for Infectious Disease"/>
            <person name="Wu L."/>
            <person name="Ma J."/>
        </authorList>
    </citation>
    <scope>NUCLEOTIDE SEQUENCE [LARGE SCALE GENOMIC DNA]</scope>
    <source>
        <strain evidence="7">JCM 17440</strain>
    </source>
</reference>